<feature type="chain" id="PRO_5045466050" evidence="1">
    <location>
        <begin position="19"/>
        <end position="163"/>
    </location>
</feature>
<accession>A0ABY8BB72</accession>
<keyword evidence="1" id="KW-0732">Signal</keyword>
<dbReference type="RefSeq" id="WP_277415004.1">
    <property type="nucleotide sequence ID" value="NZ_CP119083.1"/>
</dbReference>
<evidence type="ECO:0000313" key="2">
    <source>
        <dbReference type="EMBL" id="WEF32248.1"/>
    </source>
</evidence>
<feature type="signal peptide" evidence="1">
    <location>
        <begin position="1"/>
        <end position="18"/>
    </location>
</feature>
<sequence length="163" mass="17469">MWSIALSTVIVSLIGAMAHFTQPAERLAQRATVAAQVESMAIYRAAVVRYFSAHDDRRDTGVDLATLRAEGMLRGWSTLAEGQWNNYRAADGTIYIYGAKAPDADVGAALARYSHNSLMAGTYREATRALHTPSNSGVPVPLAPLLARRALADGVPVWLAGAQ</sequence>
<dbReference type="Pfam" id="PF07419">
    <property type="entry name" value="PilM"/>
    <property type="match status" value="1"/>
</dbReference>
<evidence type="ECO:0000313" key="3">
    <source>
        <dbReference type="Proteomes" id="UP001216510"/>
    </source>
</evidence>
<dbReference type="EMBL" id="CP119083">
    <property type="protein sequence ID" value="WEF32248.1"/>
    <property type="molecule type" value="Genomic_DNA"/>
</dbReference>
<keyword evidence="3" id="KW-1185">Reference proteome</keyword>
<evidence type="ECO:0000256" key="1">
    <source>
        <dbReference type="SAM" id="SignalP"/>
    </source>
</evidence>
<dbReference type="Proteomes" id="UP001216510">
    <property type="component" value="Chromosome"/>
</dbReference>
<name>A0ABY8BB72_9BURK</name>
<proteinExistence type="predicted"/>
<dbReference type="InterPro" id="IPR009987">
    <property type="entry name" value="IM_PilM"/>
</dbReference>
<reference evidence="2 3" key="1">
    <citation type="submission" date="2023-02" db="EMBL/GenBank/DDBJ databases">
        <title>Gemone sequence of Telluria chitinolytica ACM 3522T.</title>
        <authorList>
            <person name="Frediansyah A."/>
            <person name="Miess H."/>
            <person name="Gross H."/>
        </authorList>
    </citation>
    <scope>NUCLEOTIDE SEQUENCE [LARGE SCALE GENOMIC DNA]</scope>
    <source>
        <strain evidence="2 3">ACM 3522</strain>
    </source>
</reference>
<organism evidence="2 3">
    <name type="scientific">Pseudoduganella chitinolytica</name>
    <dbReference type="NCBI Taxonomy" id="34070"/>
    <lineage>
        <taxon>Bacteria</taxon>
        <taxon>Pseudomonadati</taxon>
        <taxon>Pseudomonadota</taxon>
        <taxon>Betaproteobacteria</taxon>
        <taxon>Burkholderiales</taxon>
        <taxon>Oxalobacteraceae</taxon>
        <taxon>Telluria group</taxon>
        <taxon>Pseudoduganella</taxon>
    </lineage>
</organism>
<protein>
    <submittedName>
        <fullName evidence="2">Type IV pilus biogenesis protein PilM</fullName>
    </submittedName>
</protein>
<gene>
    <name evidence="2" type="primary">pilM</name>
    <name evidence="2" type="ORF">PX653_22960</name>
</gene>